<proteinExistence type="predicted"/>
<dbReference type="Proteomes" id="UP000796880">
    <property type="component" value="Unassembled WGS sequence"/>
</dbReference>
<comment type="caution">
    <text evidence="1">The sequence shown here is derived from an EMBL/GenBank/DDBJ whole genome shotgun (WGS) entry which is preliminary data.</text>
</comment>
<dbReference type="EMBL" id="VOIH02000002">
    <property type="protein sequence ID" value="KAF3455134.1"/>
    <property type="molecule type" value="Genomic_DNA"/>
</dbReference>
<accession>A0A8K0MR86</accession>
<dbReference type="OrthoDB" id="1935929at2759"/>
<dbReference type="AlphaFoldDB" id="A0A8K0MR86"/>
<protein>
    <submittedName>
        <fullName evidence="1">Uncharacterized protein</fullName>
    </submittedName>
</protein>
<reference evidence="1" key="1">
    <citation type="submission" date="2020-03" db="EMBL/GenBank/DDBJ databases">
        <title>A high-quality chromosome-level genome assembly of a woody plant with both climbing and erect habits, Rhamnella rubrinervis.</title>
        <authorList>
            <person name="Lu Z."/>
            <person name="Yang Y."/>
            <person name="Zhu X."/>
            <person name="Sun Y."/>
        </authorList>
    </citation>
    <scope>NUCLEOTIDE SEQUENCE</scope>
    <source>
        <strain evidence="1">BYM</strain>
        <tissue evidence="1">Leaf</tissue>
    </source>
</reference>
<name>A0A8K0MR86_9ROSA</name>
<evidence type="ECO:0000313" key="1">
    <source>
        <dbReference type="EMBL" id="KAF3455134.1"/>
    </source>
</evidence>
<keyword evidence="2" id="KW-1185">Reference proteome</keyword>
<evidence type="ECO:0000313" key="2">
    <source>
        <dbReference type="Proteomes" id="UP000796880"/>
    </source>
</evidence>
<organism evidence="1 2">
    <name type="scientific">Rhamnella rubrinervis</name>
    <dbReference type="NCBI Taxonomy" id="2594499"/>
    <lineage>
        <taxon>Eukaryota</taxon>
        <taxon>Viridiplantae</taxon>
        <taxon>Streptophyta</taxon>
        <taxon>Embryophyta</taxon>
        <taxon>Tracheophyta</taxon>
        <taxon>Spermatophyta</taxon>
        <taxon>Magnoliopsida</taxon>
        <taxon>eudicotyledons</taxon>
        <taxon>Gunneridae</taxon>
        <taxon>Pentapetalae</taxon>
        <taxon>rosids</taxon>
        <taxon>fabids</taxon>
        <taxon>Rosales</taxon>
        <taxon>Rhamnaceae</taxon>
        <taxon>rhamnoid group</taxon>
        <taxon>Rhamneae</taxon>
        <taxon>Rhamnella</taxon>
    </lineage>
</organism>
<sequence>MSFSGTLKILPNAKFISHFLVEYLKEDFQVDNHTRIMIVFSEEEELVARDNAMTLSILVEELLWCIIGDLNEIINDNEKSGGRPPKEEDPEFVRDWISLYPSALLINLILELSDHNPILLISKGKREAGIRPFRYFKAWFMDKSCFGVVKNAWNGATAGGMEAHKIIK</sequence>
<gene>
    <name evidence="1" type="ORF">FNV43_RR05582</name>
</gene>